<dbReference type="AlphaFoldDB" id="A0A1M5GGF9"/>
<dbReference type="Proteomes" id="UP000184480">
    <property type="component" value="Unassembled WGS sequence"/>
</dbReference>
<dbReference type="STRING" id="1346286.SAMN05444362_1144"/>
<sequence length="216" mass="23703">MIMKKLYLITLSLIVFGSLHAQIGINTDNPQATLHVSPQTTGSSTAEGIIAPNLTRAQVISKDAQYTTNQKGAYVYVTTLDGTLTTKTAKITIPGYYYFDGSIWQPMDYTPEFLYLPSFNLPVTAIATGVTYDLYTNVYKLQFTKAGNSNFVSSNSSLAQIPTLYTASQLDFVVTYYDNTIIKVNSVSAAGVLNYDVLNTNPDNNSFINIVLVVKK</sequence>
<feature type="chain" id="PRO_5009910442" evidence="1">
    <location>
        <begin position="22"/>
        <end position="216"/>
    </location>
</feature>
<accession>A0A1M5GGF9</accession>
<feature type="signal peptide" evidence="1">
    <location>
        <begin position="1"/>
        <end position="21"/>
    </location>
</feature>
<name>A0A1M5GGF9_9BACT</name>
<keyword evidence="3" id="KW-1185">Reference proteome</keyword>
<keyword evidence="1" id="KW-0732">Signal</keyword>
<protein>
    <submittedName>
        <fullName evidence="2">Uncharacterized protein</fullName>
    </submittedName>
</protein>
<proteinExistence type="predicted"/>
<dbReference type="EMBL" id="FQUC01000014">
    <property type="protein sequence ID" value="SHG02799.1"/>
    <property type="molecule type" value="Genomic_DNA"/>
</dbReference>
<gene>
    <name evidence="2" type="ORF">SAMN05444362_1144</name>
</gene>
<evidence type="ECO:0000313" key="3">
    <source>
        <dbReference type="Proteomes" id="UP000184480"/>
    </source>
</evidence>
<organism evidence="2 3">
    <name type="scientific">Dysgonomonas macrotermitis</name>
    <dbReference type="NCBI Taxonomy" id="1346286"/>
    <lineage>
        <taxon>Bacteria</taxon>
        <taxon>Pseudomonadati</taxon>
        <taxon>Bacteroidota</taxon>
        <taxon>Bacteroidia</taxon>
        <taxon>Bacteroidales</taxon>
        <taxon>Dysgonomonadaceae</taxon>
        <taxon>Dysgonomonas</taxon>
    </lineage>
</organism>
<evidence type="ECO:0000256" key="1">
    <source>
        <dbReference type="SAM" id="SignalP"/>
    </source>
</evidence>
<reference evidence="3" key="1">
    <citation type="submission" date="2016-11" db="EMBL/GenBank/DDBJ databases">
        <authorList>
            <person name="Varghese N."/>
            <person name="Submissions S."/>
        </authorList>
    </citation>
    <scope>NUCLEOTIDE SEQUENCE [LARGE SCALE GENOMIC DNA]</scope>
    <source>
        <strain evidence="3">DSM 27370</strain>
    </source>
</reference>
<evidence type="ECO:0000313" key="2">
    <source>
        <dbReference type="EMBL" id="SHG02799.1"/>
    </source>
</evidence>